<accession>A0A935TB51</accession>
<dbReference type="Proteomes" id="UP000706151">
    <property type="component" value="Unassembled WGS sequence"/>
</dbReference>
<feature type="domain" description="CHAT" evidence="1">
    <location>
        <begin position="93"/>
        <end position="368"/>
    </location>
</feature>
<gene>
    <name evidence="2" type="ORF">IPK02_09770</name>
</gene>
<comment type="caution">
    <text evidence="2">The sequence shown here is derived from an EMBL/GenBank/DDBJ whole genome shotgun (WGS) entry which is preliminary data.</text>
</comment>
<dbReference type="AlphaFoldDB" id="A0A935TB51"/>
<name>A0A935TB51_9PROT</name>
<protein>
    <submittedName>
        <fullName evidence="2">CHAT domain-containing protein</fullName>
    </submittedName>
</protein>
<proteinExistence type="predicted"/>
<evidence type="ECO:0000259" key="1">
    <source>
        <dbReference type="Pfam" id="PF12770"/>
    </source>
</evidence>
<evidence type="ECO:0000313" key="3">
    <source>
        <dbReference type="Proteomes" id="UP000706151"/>
    </source>
</evidence>
<dbReference type="InterPro" id="IPR024983">
    <property type="entry name" value="CHAT_dom"/>
</dbReference>
<reference evidence="2 3" key="1">
    <citation type="submission" date="2020-10" db="EMBL/GenBank/DDBJ databases">
        <title>Connecting structure to function with the recovery of over 1000 high-quality activated sludge metagenome-assembled genomes encoding full-length rRNA genes using long-read sequencing.</title>
        <authorList>
            <person name="Singleton C.M."/>
            <person name="Petriglieri F."/>
            <person name="Kristensen J.M."/>
            <person name="Kirkegaard R.H."/>
            <person name="Michaelsen T.Y."/>
            <person name="Andersen M.H."/>
            <person name="Karst S.M."/>
            <person name="Dueholm M.S."/>
            <person name="Nielsen P.H."/>
            <person name="Albertsen M."/>
        </authorList>
    </citation>
    <scope>NUCLEOTIDE SEQUENCE [LARGE SCALE GENOMIC DNA]</scope>
    <source>
        <strain evidence="2">Fred_18-Q3-R57-64_BAT3C.720</strain>
    </source>
</reference>
<dbReference type="EMBL" id="JADJOT010000008">
    <property type="protein sequence ID" value="MBK7954213.1"/>
    <property type="molecule type" value="Genomic_DNA"/>
</dbReference>
<dbReference type="Pfam" id="PF12770">
    <property type="entry name" value="CHAT"/>
    <property type="match status" value="1"/>
</dbReference>
<evidence type="ECO:0000313" key="2">
    <source>
        <dbReference type="EMBL" id="MBK7954213.1"/>
    </source>
</evidence>
<organism evidence="2 3">
    <name type="scientific">Candidatus Accumulibacter affinis</name>
    <dbReference type="NCBI Taxonomy" id="2954384"/>
    <lineage>
        <taxon>Bacteria</taxon>
        <taxon>Pseudomonadati</taxon>
        <taxon>Pseudomonadota</taxon>
        <taxon>Betaproteobacteria</taxon>
        <taxon>Candidatus Accumulibacter</taxon>
    </lineage>
</organism>
<sequence length="635" mass="71021">MPADIVSTTIEFHRFGDEPGALLKGGEYIRTCGYQRPAGKVVVRIEPREFRRSLNRLRYGFNRTTETETEAMRLLGEEAGYFLDEAQIFADAAATLHQVDIVTHASELRAYPFEAIYANRSDAYLASSARGMILTRRIRSEFSYAVPPWPEVPSVLFVHAQLDHDLSQELIDAHRLALTEALAAWGNPQDLEKKKLLIVREIDSIEALVQARKLAKFSYIHVLAHGARVADDDMQDDEPEWGLRLSGAAARQAGADGADATAASPQAIADALKSIDEHPLVVTLAACDSGNADRPELGNSSLVETLHRSGIPVVIASQFPLTMPGSVTLTRNFYAHLLSGRDVRIALHAARVALREEARKVEERRHDWLSVVGYVRLPAEGYSQYLRAFGLRVQLHMLEAARKDAEPLFAKPPPPRDRFDEIESRLSDRITQLRNRKEELTGDQDRELQAECAGLLASATKSLAELRFVQARHFPEERDHLDALSREAVDDSYKWYSEVYRRDLSKHWQGIQKLVLEAALKGRIADPMELKLVGYVSQNASDLDEKEYWACGTLAEAILLGALAEGFDLEGARAALGLLCERSAKDPRDGGFAARSTRRQLERYATWWTQENGYFPGRESDLSAQARMLVELLPV</sequence>